<feature type="signal peptide" evidence="2">
    <location>
        <begin position="1"/>
        <end position="19"/>
    </location>
</feature>
<sequence length="288" mass="30618">MRKLILTAAVILLIGILAACNQGEENDEAQEEQETAVETADVTTGDLVIEKSIYGRTEPNSTTPVMAPGAGEVTELEVANGDTVDEDDHLATIQTPAGNQRVTAQASGEIANLNVEENAMASDSDPMMVIADFDSMTVNLTVSSDTLDLLEAGDTYPVVIEREEYEAEITSVGTMPNDTGLYPVEATVENGDDAIVSGMVAVMNVPENRVKDTIIVPTEAVVTQSGETFVYVVEDNQAIQKTITVQESQSDETAVEGDIQEGDQIVVNGLLTLSDGMNVNVAEEEDNS</sequence>
<dbReference type="GO" id="GO:1990281">
    <property type="term" value="C:efflux pump complex"/>
    <property type="evidence" value="ECO:0007669"/>
    <property type="project" value="TreeGrafter"/>
</dbReference>
<dbReference type="PROSITE" id="PS51257">
    <property type="entry name" value="PROKAR_LIPOPROTEIN"/>
    <property type="match status" value="1"/>
</dbReference>
<feature type="domain" description="YknX-like C-terminal permuted SH3-like" evidence="4">
    <location>
        <begin position="215"/>
        <end position="281"/>
    </location>
</feature>
<protein>
    <submittedName>
        <fullName evidence="5">Efflux transporter periplasmic adaptor subunit</fullName>
    </submittedName>
</protein>
<dbReference type="KEGG" id="lao:AOX59_15835"/>
<dbReference type="PANTHER" id="PTHR30469">
    <property type="entry name" value="MULTIDRUG RESISTANCE PROTEIN MDTA"/>
    <property type="match status" value="1"/>
</dbReference>
<evidence type="ECO:0000313" key="6">
    <source>
        <dbReference type="Proteomes" id="UP000050331"/>
    </source>
</evidence>
<dbReference type="Pfam" id="PF25989">
    <property type="entry name" value="YknX_C"/>
    <property type="match status" value="1"/>
</dbReference>
<dbReference type="Pfam" id="PF00364">
    <property type="entry name" value="Biotin_lipoyl"/>
    <property type="match status" value="1"/>
</dbReference>
<organism evidence="5 6">
    <name type="scientific">Lentibacillus amyloliquefaciens</name>
    <dbReference type="NCBI Taxonomy" id="1472767"/>
    <lineage>
        <taxon>Bacteria</taxon>
        <taxon>Bacillati</taxon>
        <taxon>Bacillota</taxon>
        <taxon>Bacilli</taxon>
        <taxon>Bacillales</taxon>
        <taxon>Bacillaceae</taxon>
        <taxon>Lentibacillus</taxon>
    </lineage>
</organism>
<dbReference type="InterPro" id="IPR006143">
    <property type="entry name" value="RND_pump_MFP"/>
</dbReference>
<evidence type="ECO:0000256" key="1">
    <source>
        <dbReference type="ARBA" id="ARBA00009477"/>
    </source>
</evidence>
<name>A0A0U3NTJ5_9BACI</name>
<comment type="similarity">
    <text evidence="1">Belongs to the membrane fusion protein (MFP) (TC 8.A.1) family.</text>
</comment>
<dbReference type="SUPFAM" id="SSF51230">
    <property type="entry name" value="Single hybrid motif"/>
    <property type="match status" value="1"/>
</dbReference>
<dbReference type="Proteomes" id="UP000050331">
    <property type="component" value="Chromosome"/>
</dbReference>
<dbReference type="GO" id="GO:0015562">
    <property type="term" value="F:efflux transmembrane transporter activity"/>
    <property type="evidence" value="ECO:0007669"/>
    <property type="project" value="TreeGrafter"/>
</dbReference>
<evidence type="ECO:0000259" key="3">
    <source>
        <dbReference type="Pfam" id="PF00364"/>
    </source>
</evidence>
<accession>A0A0U3NTJ5</accession>
<keyword evidence="2" id="KW-0732">Signal</keyword>
<proteinExistence type="inferred from homology"/>
<dbReference type="NCBIfam" id="TIGR01730">
    <property type="entry name" value="RND_mfp"/>
    <property type="match status" value="1"/>
</dbReference>
<evidence type="ECO:0000256" key="2">
    <source>
        <dbReference type="SAM" id="SignalP"/>
    </source>
</evidence>
<dbReference type="InterPro" id="IPR000089">
    <property type="entry name" value="Biotin_lipoyl"/>
</dbReference>
<feature type="domain" description="Lipoyl-binding" evidence="3">
    <location>
        <begin position="65"/>
        <end position="130"/>
    </location>
</feature>
<dbReference type="AlphaFoldDB" id="A0A0U3NTJ5"/>
<evidence type="ECO:0000259" key="4">
    <source>
        <dbReference type="Pfam" id="PF25989"/>
    </source>
</evidence>
<dbReference type="EMBL" id="CP013862">
    <property type="protein sequence ID" value="ALX49915.1"/>
    <property type="molecule type" value="Genomic_DNA"/>
</dbReference>
<reference evidence="5 6" key="1">
    <citation type="submission" date="2016-01" db="EMBL/GenBank/DDBJ databases">
        <title>Complete genome sequence of strain Lentibacillus amyloliquefaciens LAM0015T isolated from saline sediment.</title>
        <authorList>
            <person name="Wang J.-L."/>
            <person name="He M.-X."/>
        </authorList>
    </citation>
    <scope>NUCLEOTIDE SEQUENCE [LARGE SCALE GENOMIC DNA]</scope>
    <source>
        <strain evidence="5 6">LAM0015</strain>
    </source>
</reference>
<dbReference type="OrthoDB" id="2456449at2"/>
<dbReference type="Gene3D" id="2.40.420.20">
    <property type="match status" value="1"/>
</dbReference>
<dbReference type="InterPro" id="IPR011053">
    <property type="entry name" value="Single_hybrid_motif"/>
</dbReference>
<evidence type="ECO:0000313" key="5">
    <source>
        <dbReference type="EMBL" id="ALX49915.1"/>
    </source>
</evidence>
<gene>
    <name evidence="5" type="ORF">AOX59_15835</name>
</gene>
<dbReference type="InterPro" id="IPR058637">
    <property type="entry name" value="YknX-like_C"/>
</dbReference>
<feature type="chain" id="PRO_5039584882" evidence="2">
    <location>
        <begin position="20"/>
        <end position="288"/>
    </location>
</feature>
<dbReference type="STRING" id="1472767.AOX59_15835"/>
<dbReference type="RefSeq" id="WP_068446879.1">
    <property type="nucleotide sequence ID" value="NZ_CP013862.1"/>
</dbReference>
<dbReference type="Gene3D" id="2.40.50.100">
    <property type="match status" value="1"/>
</dbReference>
<keyword evidence="6" id="KW-1185">Reference proteome</keyword>